<dbReference type="NCBIfam" id="NF009676">
    <property type="entry name" value="PRK13197.1"/>
    <property type="match status" value="1"/>
</dbReference>
<dbReference type="InterPro" id="IPR033693">
    <property type="entry name" value="PGPEP1_Glu_AS"/>
</dbReference>
<dbReference type="InterPro" id="IPR029762">
    <property type="entry name" value="PGP-I_bact-type"/>
</dbReference>
<dbReference type="PANTHER" id="PTHR23402">
    <property type="entry name" value="PROTEASE FAMILY C15 PYROGLUTAMYL-PEPTIDASE I-RELATED"/>
    <property type="match status" value="1"/>
</dbReference>
<protein>
    <recommendedName>
        <fullName evidence="9">Pyrrolidone-carboxylate peptidase</fullName>
        <ecNumber evidence="9">3.4.19.3</ecNumber>
    </recommendedName>
    <alternativeName>
        <fullName evidence="9">5-oxoprolyl-peptidase</fullName>
    </alternativeName>
    <alternativeName>
        <fullName evidence="9">Pyroglutamyl-peptidase I</fullName>
        <shortName evidence="9">PGP-I</shortName>
        <shortName evidence="9">Pyrase</shortName>
    </alternativeName>
</protein>
<dbReference type="HAMAP" id="MF_00417">
    <property type="entry name" value="Pyrrolid_peptidase"/>
    <property type="match status" value="1"/>
</dbReference>
<feature type="active site" evidence="9">
    <location>
        <position position="172"/>
    </location>
</feature>
<dbReference type="SUPFAM" id="SSF53182">
    <property type="entry name" value="Pyrrolidone carboxyl peptidase (pyroglutamate aminopeptidase)"/>
    <property type="match status" value="1"/>
</dbReference>
<dbReference type="PIRSF" id="PIRSF015592">
    <property type="entry name" value="Prld-crbxl_pptds"/>
    <property type="match status" value="1"/>
</dbReference>
<dbReference type="Gene3D" id="3.40.630.20">
    <property type="entry name" value="Peptidase C15, pyroglutamyl peptidase I-like"/>
    <property type="match status" value="1"/>
</dbReference>
<organism evidence="12 13">
    <name type="scientific">Alicyclobacillus fastidiosus</name>
    <dbReference type="NCBI Taxonomy" id="392011"/>
    <lineage>
        <taxon>Bacteria</taxon>
        <taxon>Bacillati</taxon>
        <taxon>Bacillota</taxon>
        <taxon>Bacilli</taxon>
        <taxon>Bacillales</taxon>
        <taxon>Alicyclobacillaceae</taxon>
        <taxon>Alicyclobacillus</taxon>
    </lineage>
</organism>
<evidence type="ECO:0000256" key="3">
    <source>
        <dbReference type="ARBA" id="ARBA00004496"/>
    </source>
</evidence>
<evidence type="ECO:0000256" key="11">
    <source>
        <dbReference type="PROSITE-ProRule" id="PRU10077"/>
    </source>
</evidence>
<gene>
    <name evidence="9 12" type="primary">pcp</name>
    <name evidence="12" type="ORF">NZD89_00855</name>
</gene>
<evidence type="ECO:0000313" key="13">
    <source>
        <dbReference type="Proteomes" id="UP001164761"/>
    </source>
</evidence>
<evidence type="ECO:0000256" key="5">
    <source>
        <dbReference type="ARBA" id="ARBA00022490"/>
    </source>
</evidence>
<feature type="active site" evidence="9 10">
    <location>
        <position position="85"/>
    </location>
</feature>
<dbReference type="NCBIfam" id="TIGR00504">
    <property type="entry name" value="pyro_pdase"/>
    <property type="match status" value="1"/>
</dbReference>
<accession>A0ABY6ZNK9</accession>
<evidence type="ECO:0000256" key="8">
    <source>
        <dbReference type="ARBA" id="ARBA00022807"/>
    </source>
</evidence>
<dbReference type="CDD" id="cd00501">
    <property type="entry name" value="Peptidase_C15"/>
    <property type="match status" value="1"/>
</dbReference>
<dbReference type="PRINTS" id="PR00706">
    <property type="entry name" value="PYROGLUPTASE"/>
</dbReference>
<feature type="active site" evidence="9 11">
    <location>
        <position position="148"/>
    </location>
</feature>
<dbReference type="InterPro" id="IPR016125">
    <property type="entry name" value="Peptidase_C15-like"/>
</dbReference>
<evidence type="ECO:0000256" key="1">
    <source>
        <dbReference type="ARBA" id="ARBA00001770"/>
    </source>
</evidence>
<evidence type="ECO:0000256" key="9">
    <source>
        <dbReference type="HAMAP-Rule" id="MF_00417"/>
    </source>
</evidence>
<keyword evidence="13" id="KW-1185">Reference proteome</keyword>
<evidence type="ECO:0000256" key="6">
    <source>
        <dbReference type="ARBA" id="ARBA00022670"/>
    </source>
</evidence>
<keyword evidence="5 9" id="KW-0963">Cytoplasm</keyword>
<keyword evidence="6 9" id="KW-0645">Protease</keyword>
<dbReference type="Proteomes" id="UP001164761">
    <property type="component" value="Chromosome"/>
</dbReference>
<dbReference type="PROSITE" id="PS01333">
    <property type="entry name" value="PYRASE_GLU"/>
    <property type="match status" value="1"/>
</dbReference>
<sequence>MHTRVLVTGFEPFGGETVNPALEAVKRLEGRTLETSEGRIQLCTKAIPTVFGRSVEVLEKAIEEARPDVVICVGQAGGRHHITPERVAINVDDARIPDNEGQQPVDTPIVAGGPAAYWTALPVKRIVQSLQAAGIPASVSNTAGTYVCNHIFYGLMHLLSTKYQTIRGGFVHIPFLPEQVVDKEASSMSLEKIVQALEIAITTTALHTTDLVIAAGTEC</sequence>
<dbReference type="InterPro" id="IPR036440">
    <property type="entry name" value="Peptidase_C15-like_sf"/>
</dbReference>
<comment type="catalytic activity">
    <reaction evidence="1 9 10">
        <text>Release of an N-terminal pyroglutamyl group from a polypeptide, the second amino acid generally not being Pro.</text>
        <dbReference type="EC" id="3.4.19.3"/>
    </reaction>
</comment>
<name>A0ABY6ZNK9_9BACL</name>
<dbReference type="EMBL" id="CP104067">
    <property type="protein sequence ID" value="WAH44464.1"/>
    <property type="molecule type" value="Genomic_DNA"/>
</dbReference>
<reference evidence="12" key="1">
    <citation type="submission" date="2022-08" db="EMBL/GenBank/DDBJ databases">
        <title>Alicyclobacillus fastidiosus DSM 17978, complete genome.</title>
        <authorList>
            <person name="Wang Q."/>
            <person name="Cai R."/>
            <person name="Wang Z."/>
        </authorList>
    </citation>
    <scope>NUCLEOTIDE SEQUENCE</scope>
    <source>
        <strain evidence="12">DSM 17978</strain>
    </source>
</reference>
<dbReference type="InterPro" id="IPR000816">
    <property type="entry name" value="Peptidase_C15"/>
</dbReference>
<dbReference type="InterPro" id="IPR033694">
    <property type="entry name" value="PGPEP1_Cys_AS"/>
</dbReference>
<comment type="subcellular location">
    <subcellularLocation>
        <location evidence="3 9">Cytoplasm</location>
    </subcellularLocation>
</comment>
<comment type="subunit">
    <text evidence="9">Homotetramer.</text>
</comment>
<dbReference type="EC" id="3.4.19.3" evidence="9"/>
<dbReference type="PROSITE" id="PS01334">
    <property type="entry name" value="PYRASE_CYS"/>
    <property type="match status" value="1"/>
</dbReference>
<comment type="similarity">
    <text evidence="4 9">Belongs to the peptidase C15 family.</text>
</comment>
<dbReference type="PANTHER" id="PTHR23402:SF1">
    <property type="entry name" value="PYROGLUTAMYL-PEPTIDASE I"/>
    <property type="match status" value="1"/>
</dbReference>
<keyword evidence="8 9" id="KW-0788">Thiol protease</keyword>
<dbReference type="RefSeq" id="WP_268008354.1">
    <property type="nucleotide sequence ID" value="NZ_CP104067.1"/>
</dbReference>
<keyword evidence="7 9" id="KW-0378">Hydrolase</keyword>
<dbReference type="GO" id="GO:0016920">
    <property type="term" value="F:pyroglutamyl-peptidase activity"/>
    <property type="evidence" value="ECO:0007669"/>
    <property type="project" value="UniProtKB-EC"/>
</dbReference>
<comment type="function">
    <text evidence="2 9">Removes 5-oxoproline from various penultimate amino acid residues except L-proline.</text>
</comment>
<evidence type="ECO:0000256" key="10">
    <source>
        <dbReference type="PROSITE-ProRule" id="PRU10076"/>
    </source>
</evidence>
<evidence type="ECO:0000256" key="7">
    <source>
        <dbReference type="ARBA" id="ARBA00022801"/>
    </source>
</evidence>
<dbReference type="Pfam" id="PF01470">
    <property type="entry name" value="Peptidase_C15"/>
    <property type="match status" value="1"/>
</dbReference>
<evidence type="ECO:0000256" key="2">
    <source>
        <dbReference type="ARBA" id="ARBA00002280"/>
    </source>
</evidence>
<evidence type="ECO:0000313" key="12">
    <source>
        <dbReference type="EMBL" id="WAH44464.1"/>
    </source>
</evidence>
<evidence type="ECO:0000256" key="4">
    <source>
        <dbReference type="ARBA" id="ARBA00006641"/>
    </source>
</evidence>
<proteinExistence type="inferred from homology"/>